<dbReference type="GeneID" id="113850771"/>
<accession>A0A8B8K069</accession>
<dbReference type="KEGG" id="aprc:113850771"/>
<dbReference type="PANTHER" id="PTHR33067:SF9">
    <property type="entry name" value="RNA-DIRECTED DNA POLYMERASE"/>
    <property type="match status" value="1"/>
</dbReference>
<dbReference type="Gene3D" id="2.40.70.10">
    <property type="entry name" value="Acid Proteases"/>
    <property type="match status" value="1"/>
</dbReference>
<evidence type="ECO:0000313" key="2">
    <source>
        <dbReference type="RefSeq" id="XP_027337115.1"/>
    </source>
</evidence>
<name>A0A8B8K069_ABRPR</name>
<dbReference type="RefSeq" id="XP_027337115.1">
    <property type="nucleotide sequence ID" value="XM_027481314.1"/>
</dbReference>
<protein>
    <submittedName>
        <fullName evidence="2">Uncharacterized protein LOC113850771</fullName>
    </submittedName>
</protein>
<dbReference type="CDD" id="cd00303">
    <property type="entry name" value="retropepsin_like"/>
    <property type="match status" value="1"/>
</dbReference>
<dbReference type="Proteomes" id="UP000694853">
    <property type="component" value="Unplaced"/>
</dbReference>
<reference evidence="2" key="2">
    <citation type="submission" date="2025-08" db="UniProtKB">
        <authorList>
            <consortium name="RefSeq"/>
        </authorList>
    </citation>
    <scope>IDENTIFICATION</scope>
    <source>
        <tissue evidence="2">Young leaves</tissue>
    </source>
</reference>
<proteinExistence type="predicted"/>
<gene>
    <name evidence="2" type="primary">LOC113850771</name>
</gene>
<dbReference type="AlphaFoldDB" id="A0A8B8K069"/>
<dbReference type="InterPro" id="IPR021109">
    <property type="entry name" value="Peptidase_aspartic_dom_sf"/>
</dbReference>
<evidence type="ECO:0000313" key="1">
    <source>
        <dbReference type="Proteomes" id="UP000694853"/>
    </source>
</evidence>
<dbReference type="OrthoDB" id="1934381at2759"/>
<keyword evidence="1" id="KW-1185">Reference proteome</keyword>
<dbReference type="PANTHER" id="PTHR33067">
    <property type="entry name" value="RNA-DIRECTED DNA POLYMERASE-RELATED"/>
    <property type="match status" value="1"/>
</dbReference>
<organism evidence="1 2">
    <name type="scientific">Abrus precatorius</name>
    <name type="common">Indian licorice</name>
    <name type="synonym">Glycine abrus</name>
    <dbReference type="NCBI Taxonomy" id="3816"/>
    <lineage>
        <taxon>Eukaryota</taxon>
        <taxon>Viridiplantae</taxon>
        <taxon>Streptophyta</taxon>
        <taxon>Embryophyta</taxon>
        <taxon>Tracheophyta</taxon>
        <taxon>Spermatophyta</taxon>
        <taxon>Magnoliopsida</taxon>
        <taxon>eudicotyledons</taxon>
        <taxon>Gunneridae</taxon>
        <taxon>Pentapetalae</taxon>
        <taxon>rosids</taxon>
        <taxon>fabids</taxon>
        <taxon>Fabales</taxon>
        <taxon>Fabaceae</taxon>
        <taxon>Papilionoideae</taxon>
        <taxon>50 kb inversion clade</taxon>
        <taxon>NPAAA clade</taxon>
        <taxon>indigoferoid/millettioid clade</taxon>
        <taxon>Abreae</taxon>
        <taxon>Abrus</taxon>
    </lineage>
</organism>
<sequence>MASASFQWHTTDTYNFKRKEAAPVYQPESNNPLVTQMVALTKQLECLMRAQDQPTKSAHNTELDQEEANFMGNNYNSGWRNSNTNPWGSCQGNQNAPYRPPHVQNQGEKLERREAPRFQSNFQEQMMQYVHSSDKRIVKLEAQMEQQIEREDKRKLHINILFVEAISQMSKYAKFLKEMLSNKKKLEEFEIVKLNEECSEILLRKLPPKLKDPGSFTILCTIGNSYFDKALCDLGASINLMPFSVFRRLGMQEPKPTSISLQLADRSITYPRGIVEDVLVKVDKFIFPADFIVLDMEEDDEVPIILGRPFLATGRTIIDVQQGKLTLRLNEEEVVFKVFNSLKHPSTFDSCNFVSTADVTSLSLNVPQVQDGLMKDVLERILTLERRDLHDTEEIIDEILALNSGVPGRWFGRRIFEDLGEHSRKRAKPLVEEPPEIELKPLPSNLKYAFLHPPSHLPVIISANLIGSMEDKLLRVLRENKEAFG</sequence>
<reference evidence="1" key="1">
    <citation type="journal article" date="2019" name="Toxins">
        <title>Detection of Abrin-Like and Prepropulchellin-Like Toxin Genes and Transcripts Using Whole Genome Sequencing and Full-Length Transcript Sequencing of Abrus precatorius.</title>
        <authorList>
            <person name="Hovde B.T."/>
            <person name="Daligault H.E."/>
            <person name="Hanschen E.R."/>
            <person name="Kunde Y.A."/>
            <person name="Johnson M.B."/>
            <person name="Starkenburg S.R."/>
            <person name="Johnson S.L."/>
        </authorList>
    </citation>
    <scope>NUCLEOTIDE SEQUENCE [LARGE SCALE GENOMIC DNA]</scope>
</reference>